<comment type="similarity">
    <text evidence="2">Belongs to the peptidase S1 family.</text>
</comment>
<dbReference type="InterPro" id="IPR001254">
    <property type="entry name" value="Trypsin_dom"/>
</dbReference>
<dbReference type="PANTHER" id="PTHR24276">
    <property type="entry name" value="POLYSERASE-RELATED"/>
    <property type="match status" value="1"/>
</dbReference>
<keyword evidence="4" id="KW-0732">Signal</keyword>
<dbReference type="InterPro" id="IPR009003">
    <property type="entry name" value="Peptidase_S1_PA"/>
</dbReference>
<evidence type="ECO:0000256" key="7">
    <source>
        <dbReference type="ARBA" id="ARBA00023180"/>
    </source>
</evidence>
<dbReference type="InterPro" id="IPR050430">
    <property type="entry name" value="Peptidase_S1"/>
</dbReference>
<gene>
    <name evidence="9" type="ORF">PDE001_LOCUS9435</name>
</gene>
<evidence type="ECO:0000256" key="4">
    <source>
        <dbReference type="ARBA" id="ARBA00022729"/>
    </source>
</evidence>
<keyword evidence="3" id="KW-0964">Secreted</keyword>
<proteinExistence type="inferred from homology"/>
<sequence length="342" mass="37329">MKITRNGVIVVIAASLLTCAYSYSFTSDKPVENEVLDEFSTINKESRIYGGREANIDDYPFLASLRLPLLDMTICSGALIHPQYILTAAHCANKVNSLIATFGTNASTGDGLAEDILKIRIIAQYYHPGYKKKQHLYDVGILKLENPINRQLAKLCARDGSDNKVGMLAKVAGWGKTSKYSKTLSPILEELALPIISNAECGKAKKYIGKITEGYAVRWNCWGSTCGEQAGVFTRLTYVMDYIDDILGGGDGSKFEWMASDGSLMEEPSSGRLETLPVNDIIENMSGSLPGSKESDSDDISWLFQGSGMSMLMNLLSSGKDMSQLFGIDSDSKDDSKETGQQ</sequence>
<comment type="caution">
    <text evidence="9">The sequence shown here is derived from an EMBL/GenBank/DDBJ whole genome shotgun (WGS) entry which is preliminary data.</text>
</comment>
<keyword evidence="5" id="KW-0843">Virulence</keyword>
<dbReference type="AlphaFoldDB" id="A0AAV0V8T4"/>
<dbReference type="Pfam" id="PF00089">
    <property type="entry name" value="Trypsin"/>
    <property type="match status" value="1"/>
</dbReference>
<evidence type="ECO:0000256" key="2">
    <source>
        <dbReference type="ARBA" id="ARBA00007664"/>
    </source>
</evidence>
<protein>
    <recommendedName>
        <fullName evidence="8">Peptidase S1 domain-containing protein</fullName>
    </recommendedName>
</protein>
<keyword evidence="10" id="KW-1185">Reference proteome</keyword>
<comment type="subcellular location">
    <subcellularLocation>
        <location evidence="1">Secreted</location>
    </subcellularLocation>
</comment>
<evidence type="ECO:0000313" key="9">
    <source>
        <dbReference type="EMBL" id="CAI5744280.1"/>
    </source>
</evidence>
<dbReference type="GO" id="GO:0005576">
    <property type="term" value="C:extracellular region"/>
    <property type="evidence" value="ECO:0007669"/>
    <property type="project" value="UniProtKB-SubCell"/>
</dbReference>
<dbReference type="SMART" id="SM00020">
    <property type="entry name" value="Tryp_SPc"/>
    <property type="match status" value="1"/>
</dbReference>
<dbReference type="CDD" id="cd00190">
    <property type="entry name" value="Tryp_SPc"/>
    <property type="match status" value="1"/>
</dbReference>
<dbReference type="PROSITE" id="PS50240">
    <property type="entry name" value="TRYPSIN_DOM"/>
    <property type="match status" value="1"/>
</dbReference>
<dbReference type="InterPro" id="IPR001314">
    <property type="entry name" value="Peptidase_S1A"/>
</dbReference>
<evidence type="ECO:0000259" key="8">
    <source>
        <dbReference type="PROSITE" id="PS50240"/>
    </source>
</evidence>
<dbReference type="GO" id="GO:0004252">
    <property type="term" value="F:serine-type endopeptidase activity"/>
    <property type="evidence" value="ECO:0007669"/>
    <property type="project" value="InterPro"/>
</dbReference>
<evidence type="ECO:0000256" key="1">
    <source>
        <dbReference type="ARBA" id="ARBA00004613"/>
    </source>
</evidence>
<dbReference type="GO" id="GO:0006508">
    <property type="term" value="P:proteolysis"/>
    <property type="evidence" value="ECO:0007669"/>
    <property type="project" value="InterPro"/>
</dbReference>
<name>A0AAV0V8T4_9STRA</name>
<evidence type="ECO:0000313" key="10">
    <source>
        <dbReference type="Proteomes" id="UP001162029"/>
    </source>
</evidence>
<keyword evidence="6" id="KW-1015">Disulfide bond</keyword>
<organism evidence="9 10">
    <name type="scientific">Peronospora destructor</name>
    <dbReference type="NCBI Taxonomy" id="86335"/>
    <lineage>
        <taxon>Eukaryota</taxon>
        <taxon>Sar</taxon>
        <taxon>Stramenopiles</taxon>
        <taxon>Oomycota</taxon>
        <taxon>Peronosporomycetes</taxon>
        <taxon>Peronosporales</taxon>
        <taxon>Peronosporaceae</taxon>
        <taxon>Peronospora</taxon>
    </lineage>
</organism>
<dbReference type="PROSITE" id="PS00134">
    <property type="entry name" value="TRYPSIN_HIS"/>
    <property type="match status" value="1"/>
</dbReference>
<reference evidence="9" key="1">
    <citation type="submission" date="2022-12" db="EMBL/GenBank/DDBJ databases">
        <authorList>
            <person name="Webb A."/>
        </authorList>
    </citation>
    <scope>NUCLEOTIDE SEQUENCE</scope>
    <source>
        <strain evidence="9">Pd1</strain>
    </source>
</reference>
<dbReference type="Gene3D" id="2.40.10.10">
    <property type="entry name" value="Trypsin-like serine proteases"/>
    <property type="match status" value="1"/>
</dbReference>
<evidence type="ECO:0000256" key="3">
    <source>
        <dbReference type="ARBA" id="ARBA00022525"/>
    </source>
</evidence>
<dbReference type="SUPFAM" id="SSF50494">
    <property type="entry name" value="Trypsin-like serine proteases"/>
    <property type="match status" value="1"/>
</dbReference>
<dbReference type="PRINTS" id="PR00722">
    <property type="entry name" value="CHYMOTRYPSIN"/>
</dbReference>
<feature type="domain" description="Peptidase S1" evidence="8">
    <location>
        <begin position="48"/>
        <end position="248"/>
    </location>
</feature>
<evidence type="ECO:0000256" key="6">
    <source>
        <dbReference type="ARBA" id="ARBA00023157"/>
    </source>
</evidence>
<evidence type="ECO:0000256" key="5">
    <source>
        <dbReference type="ARBA" id="ARBA00023026"/>
    </source>
</evidence>
<dbReference type="Proteomes" id="UP001162029">
    <property type="component" value="Unassembled WGS sequence"/>
</dbReference>
<keyword evidence="7" id="KW-0325">Glycoprotein</keyword>
<dbReference type="EMBL" id="CANTFM010002056">
    <property type="protein sequence ID" value="CAI5744280.1"/>
    <property type="molecule type" value="Genomic_DNA"/>
</dbReference>
<dbReference type="PANTHER" id="PTHR24276:SF98">
    <property type="entry name" value="FI18310P1-RELATED"/>
    <property type="match status" value="1"/>
</dbReference>
<dbReference type="InterPro" id="IPR043504">
    <property type="entry name" value="Peptidase_S1_PA_chymotrypsin"/>
</dbReference>
<dbReference type="InterPro" id="IPR018114">
    <property type="entry name" value="TRYPSIN_HIS"/>
</dbReference>
<accession>A0AAV0V8T4</accession>